<reference evidence="2 3" key="1">
    <citation type="submission" date="2019-03" db="EMBL/GenBank/DDBJ databases">
        <title>First draft genome of Liparis tanakae, snailfish: a comprehensive survey of snailfish specific genes.</title>
        <authorList>
            <person name="Kim W."/>
            <person name="Song I."/>
            <person name="Jeong J.-H."/>
            <person name="Kim D."/>
            <person name="Kim S."/>
            <person name="Ryu S."/>
            <person name="Song J.Y."/>
            <person name="Lee S.K."/>
        </authorList>
    </citation>
    <scope>NUCLEOTIDE SEQUENCE [LARGE SCALE GENOMIC DNA]</scope>
    <source>
        <tissue evidence="2">Muscle</tissue>
    </source>
</reference>
<dbReference type="EMBL" id="SRLO01000226">
    <property type="protein sequence ID" value="TNN65995.1"/>
    <property type="molecule type" value="Genomic_DNA"/>
</dbReference>
<organism evidence="2 3">
    <name type="scientific">Liparis tanakae</name>
    <name type="common">Tanaka's snailfish</name>
    <dbReference type="NCBI Taxonomy" id="230148"/>
    <lineage>
        <taxon>Eukaryota</taxon>
        <taxon>Metazoa</taxon>
        <taxon>Chordata</taxon>
        <taxon>Craniata</taxon>
        <taxon>Vertebrata</taxon>
        <taxon>Euteleostomi</taxon>
        <taxon>Actinopterygii</taxon>
        <taxon>Neopterygii</taxon>
        <taxon>Teleostei</taxon>
        <taxon>Neoteleostei</taxon>
        <taxon>Acanthomorphata</taxon>
        <taxon>Eupercaria</taxon>
        <taxon>Perciformes</taxon>
        <taxon>Cottioidei</taxon>
        <taxon>Cottales</taxon>
        <taxon>Liparidae</taxon>
        <taxon>Liparis</taxon>
    </lineage>
</organism>
<dbReference type="Proteomes" id="UP000314294">
    <property type="component" value="Unassembled WGS sequence"/>
</dbReference>
<evidence type="ECO:0000313" key="3">
    <source>
        <dbReference type="Proteomes" id="UP000314294"/>
    </source>
</evidence>
<proteinExistence type="predicted"/>
<name>A0A4Z2HL21_9TELE</name>
<evidence type="ECO:0000313" key="2">
    <source>
        <dbReference type="EMBL" id="TNN65995.1"/>
    </source>
</evidence>
<protein>
    <submittedName>
        <fullName evidence="2">Uncharacterized protein</fullName>
    </submittedName>
</protein>
<feature type="region of interest" description="Disordered" evidence="1">
    <location>
        <begin position="1"/>
        <end position="30"/>
    </location>
</feature>
<keyword evidence="3" id="KW-1185">Reference proteome</keyword>
<feature type="region of interest" description="Disordered" evidence="1">
    <location>
        <begin position="47"/>
        <end position="83"/>
    </location>
</feature>
<gene>
    <name evidence="2" type="ORF">EYF80_023751</name>
</gene>
<accession>A0A4Z2HL21</accession>
<dbReference type="AlphaFoldDB" id="A0A4Z2HL21"/>
<sequence>MYHYSQARQAAGGRIKVHGKKKEPINRPPLLKRPALRFLSQFYISGEAKEKQAGGKSSEENNLGSGSGKQAGPLISQSSSQKP</sequence>
<comment type="caution">
    <text evidence="2">The sequence shown here is derived from an EMBL/GenBank/DDBJ whole genome shotgun (WGS) entry which is preliminary data.</text>
</comment>
<evidence type="ECO:0000256" key="1">
    <source>
        <dbReference type="SAM" id="MobiDB-lite"/>
    </source>
</evidence>
<feature type="compositionally biased region" description="Basic and acidic residues" evidence="1">
    <location>
        <begin position="47"/>
        <end position="59"/>
    </location>
</feature>